<dbReference type="Proteomes" id="UP000254794">
    <property type="component" value="Unassembled WGS sequence"/>
</dbReference>
<protein>
    <submittedName>
        <fullName evidence="2">Uncharacterized protein</fullName>
    </submittedName>
</protein>
<evidence type="ECO:0000313" key="3">
    <source>
        <dbReference type="Proteomes" id="UP000254794"/>
    </source>
</evidence>
<evidence type="ECO:0000313" key="2">
    <source>
        <dbReference type="EMBL" id="STX52094.1"/>
    </source>
</evidence>
<organism evidence="2 3">
    <name type="scientific">Legionella busanensis</name>
    <dbReference type="NCBI Taxonomy" id="190655"/>
    <lineage>
        <taxon>Bacteria</taxon>
        <taxon>Pseudomonadati</taxon>
        <taxon>Pseudomonadota</taxon>
        <taxon>Gammaproteobacteria</taxon>
        <taxon>Legionellales</taxon>
        <taxon>Legionellaceae</taxon>
        <taxon>Legionella</taxon>
    </lineage>
</organism>
<proteinExistence type="predicted"/>
<reference evidence="2 3" key="1">
    <citation type="submission" date="2018-06" db="EMBL/GenBank/DDBJ databases">
        <authorList>
            <consortium name="Pathogen Informatics"/>
            <person name="Doyle S."/>
        </authorList>
    </citation>
    <scope>NUCLEOTIDE SEQUENCE [LARGE SCALE GENOMIC DNA]</scope>
    <source>
        <strain evidence="2 3">NCTC13316</strain>
    </source>
</reference>
<feature type="compositionally biased region" description="Polar residues" evidence="1">
    <location>
        <begin position="591"/>
        <end position="605"/>
    </location>
</feature>
<evidence type="ECO:0000256" key="1">
    <source>
        <dbReference type="SAM" id="MobiDB-lite"/>
    </source>
</evidence>
<gene>
    <name evidence="2" type="ORF">NCTC13316_02198</name>
</gene>
<name>A0A378JLK5_9GAMM</name>
<dbReference type="OrthoDB" id="9963123at2"/>
<accession>A0A378JLK5</accession>
<dbReference type="AlphaFoldDB" id="A0A378JLK5"/>
<dbReference type="EMBL" id="UGOD01000001">
    <property type="protein sequence ID" value="STX52094.1"/>
    <property type="molecule type" value="Genomic_DNA"/>
</dbReference>
<feature type="region of interest" description="Disordered" evidence="1">
    <location>
        <begin position="591"/>
        <end position="617"/>
    </location>
</feature>
<sequence>MPKSHKLRDFNFCDIHIAIRESEYAVDVSWKLSNITPQFLSDFLKYAITDGENKYKVDYRTLKNMPPAELIQICGEDAYNKPLKLPKKNYPQQYSFKEIHKAIKETDCVSEAAVKLNIRQNTLSEYLIKIVKLNPDLNYENLKILSEQQLEAALGLIYNQSWIILENTVIYQDADLQMPPQFPSIKYYDDSYVIDTLDKLMDIYTPTLITNKNTKHKHPREYAFNDIHKAIKKARSLTQVAADLNVCHATLINYLKEIARINPDLSYKNLKRYKEDELENHLGPLYKHCWVVYENTIIYENTALDTLTQPSSTPTYETNVSSTLALVTDNSNKKPRKYPRECPFNEIHKAIKDTGSIIQAAIELNVANSTLQYYLKKIATINPNLTYQNLKRYEEDELENALGPIYRKYWIIRKNTIIYENSALYLTTQPSAALDKNHTDMNDTLAQNLDDYALPFTTGVDENFDDIVVQTDSPTNVVENLSELMNIYELLPPIVDDNEEFDSLLKGFQNVEEDAGSSLPQSVTTNYANNQTNKRVIQACMPNHVNSNLFQKNSACLPSSLLEQPSSNSADELPVKRSRLSALATHSLFTNSQLPSDTNTSSNCKQVEKSSRSNKPS</sequence>
<keyword evidence="3" id="KW-1185">Reference proteome</keyword>
<dbReference type="RefSeq" id="WP_115331683.1">
    <property type="nucleotide sequence ID" value="NZ_CAAAHP010000002.1"/>
</dbReference>